<dbReference type="InterPro" id="IPR029058">
    <property type="entry name" value="AB_hydrolase_fold"/>
</dbReference>
<dbReference type="AlphaFoldDB" id="A0A9W7XML4"/>
<accession>A0A9W7XML4</accession>
<proteinExistence type="predicted"/>
<dbReference type="Proteomes" id="UP001145021">
    <property type="component" value="Unassembled WGS sequence"/>
</dbReference>
<dbReference type="SUPFAM" id="SSF53474">
    <property type="entry name" value="alpha/beta-Hydrolases"/>
    <property type="match status" value="1"/>
</dbReference>
<comment type="caution">
    <text evidence="2">The sequence shown here is derived from an EMBL/GenBank/DDBJ whole genome shotgun (WGS) entry which is preliminary data.</text>
</comment>
<evidence type="ECO:0000313" key="2">
    <source>
        <dbReference type="EMBL" id="KAJ1647970.1"/>
    </source>
</evidence>
<sequence>MASSVKEFYIPLDTAQLRCRLRIPNGPLKTSENKPTEVILIVHGLLDTIDSPLFVHLQQTLKYPTLAFDFQGNGKSSGTTSYGNYYEEADSIYQVIQYIKTTLHLVPLGIIGHSKGALSMFLFAYKYPTECPRLLINISARFWLAKEPNKRWSLDQMQMLKTEGRFMWKKYGNPEGGVPLREYWIDRVHLEERRITDMAVVQGLPLDRCFVLNVFGKMDRVVPEEDVWEYDRLLRMAAPDSSRVTTKVVPFATHFWSSPQELSEITQIIGIWTREKK</sequence>
<dbReference type="PANTHER" id="PTHR42886:SF53">
    <property type="entry name" value="ALPHA_BETA-HYDROLASES SUPERFAMILY PROTEIN"/>
    <property type="match status" value="1"/>
</dbReference>
<organism evidence="2 3">
    <name type="scientific">Coemansia asiatica</name>
    <dbReference type="NCBI Taxonomy" id="1052880"/>
    <lineage>
        <taxon>Eukaryota</taxon>
        <taxon>Fungi</taxon>
        <taxon>Fungi incertae sedis</taxon>
        <taxon>Zoopagomycota</taxon>
        <taxon>Kickxellomycotina</taxon>
        <taxon>Kickxellomycetes</taxon>
        <taxon>Kickxellales</taxon>
        <taxon>Kickxellaceae</taxon>
        <taxon>Coemansia</taxon>
    </lineage>
</organism>
<dbReference type="Gene3D" id="3.40.50.1820">
    <property type="entry name" value="alpha/beta hydrolase"/>
    <property type="match status" value="1"/>
</dbReference>
<evidence type="ECO:0000259" key="1">
    <source>
        <dbReference type="Pfam" id="PF00561"/>
    </source>
</evidence>
<dbReference type="PANTHER" id="PTHR42886">
    <property type="entry name" value="RE40534P-RELATED"/>
    <property type="match status" value="1"/>
</dbReference>
<feature type="domain" description="AB hydrolase-1" evidence="1">
    <location>
        <begin position="38"/>
        <end position="134"/>
    </location>
</feature>
<reference evidence="2" key="1">
    <citation type="submission" date="2022-07" db="EMBL/GenBank/DDBJ databases">
        <title>Phylogenomic reconstructions and comparative analyses of Kickxellomycotina fungi.</title>
        <authorList>
            <person name="Reynolds N.K."/>
            <person name="Stajich J.E."/>
            <person name="Barry K."/>
            <person name="Grigoriev I.V."/>
            <person name="Crous P."/>
            <person name="Smith M.E."/>
        </authorList>
    </citation>
    <scope>NUCLEOTIDE SEQUENCE</scope>
    <source>
        <strain evidence="2">NBRC 105413</strain>
    </source>
</reference>
<keyword evidence="3" id="KW-1185">Reference proteome</keyword>
<dbReference type="EMBL" id="JANBOH010000015">
    <property type="protein sequence ID" value="KAJ1647970.1"/>
    <property type="molecule type" value="Genomic_DNA"/>
</dbReference>
<evidence type="ECO:0000313" key="3">
    <source>
        <dbReference type="Proteomes" id="UP001145021"/>
    </source>
</evidence>
<protein>
    <recommendedName>
        <fullName evidence="1">AB hydrolase-1 domain-containing protein</fullName>
    </recommendedName>
</protein>
<name>A0A9W7XML4_9FUNG</name>
<dbReference type="Pfam" id="PF00561">
    <property type="entry name" value="Abhydrolase_1"/>
    <property type="match status" value="1"/>
</dbReference>
<gene>
    <name evidence="2" type="ORF">LPJ64_000718</name>
</gene>
<dbReference type="InterPro" id="IPR000073">
    <property type="entry name" value="AB_hydrolase_1"/>
</dbReference>